<comment type="caution">
    <text evidence="2">The sequence shown here is derived from an EMBL/GenBank/DDBJ whole genome shotgun (WGS) entry which is preliminary data.</text>
</comment>
<dbReference type="EMBL" id="AUZX01008643">
    <property type="protein sequence ID" value="EQD54942.1"/>
    <property type="molecule type" value="Genomic_DNA"/>
</dbReference>
<dbReference type="InterPro" id="IPR016162">
    <property type="entry name" value="Ald_DH_N"/>
</dbReference>
<name>T1ACX7_9ZZZZ</name>
<evidence type="ECO:0000313" key="2">
    <source>
        <dbReference type="EMBL" id="EQD54942.1"/>
    </source>
</evidence>
<gene>
    <name evidence="2" type="ORF">B1A_11983</name>
</gene>
<dbReference type="Pfam" id="PF00171">
    <property type="entry name" value="Aldedh"/>
    <property type="match status" value="1"/>
</dbReference>
<feature type="non-terminal residue" evidence="2">
    <location>
        <position position="1"/>
    </location>
</feature>
<accession>T1ACX7</accession>
<dbReference type="InterPro" id="IPR016161">
    <property type="entry name" value="Ald_DH/histidinol_DH"/>
</dbReference>
<reference evidence="2" key="1">
    <citation type="submission" date="2013-08" db="EMBL/GenBank/DDBJ databases">
        <authorList>
            <person name="Mendez C."/>
            <person name="Richter M."/>
            <person name="Ferrer M."/>
            <person name="Sanchez J."/>
        </authorList>
    </citation>
    <scope>NUCLEOTIDE SEQUENCE</scope>
</reference>
<dbReference type="GO" id="GO:0016491">
    <property type="term" value="F:oxidoreductase activity"/>
    <property type="evidence" value="ECO:0007669"/>
    <property type="project" value="InterPro"/>
</dbReference>
<reference evidence="2" key="2">
    <citation type="journal article" date="2014" name="ISME J.">
        <title>Microbial stratification in low pH oxic and suboxic macroscopic growths along an acid mine drainage.</title>
        <authorList>
            <person name="Mendez-Garcia C."/>
            <person name="Mesa V."/>
            <person name="Sprenger R.R."/>
            <person name="Richter M."/>
            <person name="Diez M.S."/>
            <person name="Solano J."/>
            <person name="Bargiela R."/>
            <person name="Golyshina O.V."/>
            <person name="Manteca A."/>
            <person name="Ramos J.L."/>
            <person name="Gallego J.R."/>
            <person name="Llorente I."/>
            <person name="Martins Dos Santos V.A."/>
            <person name="Jensen O.N."/>
            <person name="Pelaez A.I."/>
            <person name="Sanchez J."/>
            <person name="Ferrer M."/>
        </authorList>
    </citation>
    <scope>NUCLEOTIDE SEQUENCE</scope>
</reference>
<evidence type="ECO:0000259" key="1">
    <source>
        <dbReference type="Pfam" id="PF00171"/>
    </source>
</evidence>
<organism evidence="2">
    <name type="scientific">mine drainage metagenome</name>
    <dbReference type="NCBI Taxonomy" id="410659"/>
    <lineage>
        <taxon>unclassified sequences</taxon>
        <taxon>metagenomes</taxon>
        <taxon>ecological metagenomes</taxon>
    </lineage>
</organism>
<dbReference type="PANTHER" id="PTHR43111:SF1">
    <property type="entry name" value="ALDEHYDE DEHYDROGENASE B-RELATED"/>
    <property type="match status" value="1"/>
</dbReference>
<sequence length="86" mass="9077">LAGVPAIVKPATATAYLTELAFRRVIDSALLPEGSVQLICGGVGDLFDHLSCQDVVAFTGSASTARKLRTHPAVVDHVGALHRRDR</sequence>
<feature type="non-terminal residue" evidence="2">
    <location>
        <position position="86"/>
    </location>
</feature>
<dbReference type="Gene3D" id="3.40.605.10">
    <property type="entry name" value="Aldehyde Dehydrogenase, Chain A, domain 1"/>
    <property type="match status" value="1"/>
</dbReference>
<dbReference type="AlphaFoldDB" id="T1ACX7"/>
<proteinExistence type="predicted"/>
<feature type="domain" description="Aldehyde dehydrogenase" evidence="1">
    <location>
        <begin position="2"/>
        <end position="71"/>
    </location>
</feature>
<dbReference type="InterPro" id="IPR015590">
    <property type="entry name" value="Aldehyde_DH_dom"/>
</dbReference>
<dbReference type="SUPFAM" id="SSF53720">
    <property type="entry name" value="ALDH-like"/>
    <property type="match status" value="1"/>
</dbReference>
<dbReference type="PANTHER" id="PTHR43111">
    <property type="entry name" value="ALDEHYDE DEHYDROGENASE B-RELATED"/>
    <property type="match status" value="1"/>
</dbReference>
<protein>
    <submittedName>
        <fullName evidence="2">Phenylacetic acid degradation protein paaN</fullName>
    </submittedName>
</protein>